<accession>A0A3E4MKA2</accession>
<feature type="transmembrane region" description="Helical" evidence="7">
    <location>
        <begin position="113"/>
        <end position="135"/>
    </location>
</feature>
<dbReference type="GeneID" id="92864463"/>
<dbReference type="GO" id="GO:0055085">
    <property type="term" value="P:transmembrane transport"/>
    <property type="evidence" value="ECO:0007669"/>
    <property type="project" value="InterPro"/>
</dbReference>
<keyword evidence="4 7" id="KW-0812">Transmembrane</keyword>
<dbReference type="EMBL" id="QRHN01000001">
    <property type="protein sequence ID" value="RHF80914.1"/>
    <property type="molecule type" value="Genomic_DNA"/>
</dbReference>
<evidence type="ECO:0000256" key="4">
    <source>
        <dbReference type="ARBA" id="ARBA00022692"/>
    </source>
</evidence>
<protein>
    <submittedName>
        <fullName evidence="10">ABC transporter permease</fullName>
    </submittedName>
</protein>
<dbReference type="Proteomes" id="UP000261055">
    <property type="component" value="Unassembled WGS sequence"/>
</dbReference>
<dbReference type="EMBL" id="QSEW01000003">
    <property type="protein sequence ID" value="RHA01072.1"/>
    <property type="molecule type" value="Genomic_DNA"/>
</dbReference>
<dbReference type="EMBL" id="QSGQ01000001">
    <property type="protein sequence ID" value="RHB42994.1"/>
    <property type="molecule type" value="Genomic_DNA"/>
</dbReference>
<evidence type="ECO:0000313" key="23">
    <source>
        <dbReference type="EMBL" id="RHN17434.1"/>
    </source>
</evidence>
<evidence type="ECO:0000313" key="25">
    <source>
        <dbReference type="Proteomes" id="UP000260841"/>
    </source>
</evidence>
<evidence type="ECO:0000256" key="6">
    <source>
        <dbReference type="ARBA" id="ARBA00023136"/>
    </source>
</evidence>
<dbReference type="EMBL" id="QSQQ01000002">
    <property type="protein sequence ID" value="RGK50151.1"/>
    <property type="molecule type" value="Genomic_DNA"/>
</dbReference>
<keyword evidence="3" id="KW-1003">Cell membrane</keyword>
<evidence type="ECO:0000313" key="36">
    <source>
        <dbReference type="Proteomes" id="UP000285642"/>
    </source>
</evidence>
<evidence type="ECO:0000313" key="32">
    <source>
        <dbReference type="Proteomes" id="UP000284152"/>
    </source>
</evidence>
<dbReference type="Proteomes" id="UP000266376">
    <property type="component" value="Unassembled WGS sequence"/>
</dbReference>
<evidence type="ECO:0000313" key="19">
    <source>
        <dbReference type="EMBL" id="RHC10589.1"/>
    </source>
</evidence>
<dbReference type="Proteomes" id="UP000283652">
    <property type="component" value="Unassembled WGS sequence"/>
</dbReference>
<evidence type="ECO:0000313" key="15">
    <source>
        <dbReference type="EMBL" id="RGW53855.1"/>
    </source>
</evidence>
<evidence type="ECO:0000313" key="27">
    <source>
        <dbReference type="Proteomes" id="UP000261208"/>
    </source>
</evidence>
<evidence type="ECO:0000313" key="28">
    <source>
        <dbReference type="Proteomes" id="UP000266376"/>
    </source>
</evidence>
<dbReference type="InterPro" id="IPR025966">
    <property type="entry name" value="OppC_N"/>
</dbReference>
<dbReference type="Pfam" id="PF12911">
    <property type="entry name" value="OppC_N"/>
    <property type="match status" value="1"/>
</dbReference>
<evidence type="ECO:0000313" key="31">
    <source>
        <dbReference type="Proteomes" id="UP000283652"/>
    </source>
</evidence>
<dbReference type="EMBL" id="QRQQ01000003">
    <property type="protein sequence ID" value="RHN17434.1"/>
    <property type="molecule type" value="Genomic_DNA"/>
</dbReference>
<feature type="transmembrane region" description="Helical" evidence="7">
    <location>
        <begin position="46"/>
        <end position="66"/>
    </location>
</feature>
<evidence type="ECO:0000313" key="10">
    <source>
        <dbReference type="EMBL" id="RGK50151.1"/>
    </source>
</evidence>
<evidence type="ECO:0000313" key="17">
    <source>
        <dbReference type="EMBL" id="RHA70783.1"/>
    </source>
</evidence>
<evidence type="ECO:0000313" key="12">
    <source>
        <dbReference type="EMBL" id="RGO55008.1"/>
    </source>
</evidence>
<dbReference type="Proteomes" id="UP000261208">
    <property type="component" value="Unassembled WGS sequence"/>
</dbReference>
<comment type="caution">
    <text evidence="10">The sequence shown here is derived from an EMBL/GenBank/DDBJ whole genome shotgun (WGS) entry which is preliminary data.</text>
</comment>
<evidence type="ECO:0000313" key="9">
    <source>
        <dbReference type="EMBL" id="RGI86134.1"/>
    </source>
</evidence>
<dbReference type="GO" id="GO:0005886">
    <property type="term" value="C:plasma membrane"/>
    <property type="evidence" value="ECO:0007669"/>
    <property type="project" value="UniProtKB-SubCell"/>
</dbReference>
<dbReference type="Pfam" id="PF00528">
    <property type="entry name" value="BPD_transp_1"/>
    <property type="match status" value="1"/>
</dbReference>
<evidence type="ECO:0000313" key="33">
    <source>
        <dbReference type="Proteomes" id="UP000284742"/>
    </source>
</evidence>
<dbReference type="Proteomes" id="UP000283325">
    <property type="component" value="Unassembled WGS sequence"/>
</dbReference>
<evidence type="ECO:0000313" key="38">
    <source>
        <dbReference type="Proteomes" id="UP000285666"/>
    </source>
</evidence>
<evidence type="ECO:0000313" key="37">
    <source>
        <dbReference type="Proteomes" id="UP000285652"/>
    </source>
</evidence>
<dbReference type="Proteomes" id="UP000283630">
    <property type="component" value="Unassembled WGS sequence"/>
</dbReference>
<reference evidence="24 25" key="1">
    <citation type="submission" date="2018-08" db="EMBL/GenBank/DDBJ databases">
        <title>A genome reference for cultivated species of the human gut microbiota.</title>
        <authorList>
            <person name="Zou Y."/>
            <person name="Xue W."/>
            <person name="Luo G."/>
        </authorList>
    </citation>
    <scope>NUCLEOTIDE SEQUENCE [LARGE SCALE GENOMIC DNA]</scope>
    <source>
        <strain evidence="15 28">AF12-11</strain>
        <strain evidence="14 30">AF19-4AC</strain>
        <strain evidence="13 31">AF25-11</strain>
        <strain evidence="23 37">AF31-13BH</strain>
        <strain evidence="22 29">AF36-1BH</strain>
        <strain evidence="21 32">AF42-21</strain>
        <strain evidence="20 38">AM23-7AC</strain>
        <strain evidence="19 33">AM37-5</strain>
        <strain evidence="18 34">AM40-15AC</strain>
        <strain evidence="17 36">AM42-8</strain>
        <strain evidence="16 35">AM46-16</strain>
        <strain evidence="12 26">OM02-12</strain>
        <strain evidence="11 25">OM03-2</strain>
        <strain evidence="10 27">TF11-11</strain>
        <strain evidence="9 24">TM09-19AC</strain>
    </source>
</reference>
<evidence type="ECO:0000313" key="11">
    <source>
        <dbReference type="EMBL" id="RGN92588.1"/>
    </source>
</evidence>
<dbReference type="EMBL" id="QSAJ01000014">
    <property type="protein sequence ID" value="RGW53855.1"/>
    <property type="molecule type" value="Genomic_DNA"/>
</dbReference>
<evidence type="ECO:0000313" key="18">
    <source>
        <dbReference type="EMBL" id="RHB42994.1"/>
    </source>
</evidence>
<organism evidence="10 27">
    <name type="scientific">Dorea formicigenerans</name>
    <dbReference type="NCBI Taxonomy" id="39486"/>
    <lineage>
        <taxon>Bacteria</taxon>
        <taxon>Bacillati</taxon>
        <taxon>Bacillota</taxon>
        <taxon>Clostridia</taxon>
        <taxon>Lachnospirales</taxon>
        <taxon>Lachnospiraceae</taxon>
        <taxon>Dorea</taxon>
    </lineage>
</organism>
<evidence type="ECO:0000259" key="8">
    <source>
        <dbReference type="PROSITE" id="PS50928"/>
    </source>
</evidence>
<evidence type="ECO:0000256" key="3">
    <source>
        <dbReference type="ARBA" id="ARBA00022475"/>
    </source>
</evidence>
<dbReference type="PROSITE" id="PS50928">
    <property type="entry name" value="ABC_TM1"/>
    <property type="match status" value="1"/>
</dbReference>
<dbReference type="EMBL" id="QRWH01000002">
    <property type="protein sequence ID" value="RGT11417.1"/>
    <property type="molecule type" value="Genomic_DNA"/>
</dbReference>
<name>A0A3E4MKA2_9FIRM</name>
<evidence type="ECO:0000313" key="35">
    <source>
        <dbReference type="Proteomes" id="UP000284962"/>
    </source>
</evidence>
<dbReference type="EMBL" id="QSVQ01000001">
    <property type="protein sequence ID" value="RGO55008.1"/>
    <property type="molecule type" value="Genomic_DNA"/>
</dbReference>
<dbReference type="Proteomes" id="UP000284962">
    <property type="component" value="Unassembled WGS sequence"/>
</dbReference>
<dbReference type="Proteomes" id="UP000285652">
    <property type="component" value="Unassembled WGS sequence"/>
</dbReference>
<feature type="transmembrane region" description="Helical" evidence="7">
    <location>
        <begin position="218"/>
        <end position="238"/>
    </location>
</feature>
<evidence type="ECO:0000313" key="16">
    <source>
        <dbReference type="EMBL" id="RHA01072.1"/>
    </source>
</evidence>
<evidence type="ECO:0000256" key="2">
    <source>
        <dbReference type="ARBA" id="ARBA00022448"/>
    </source>
</evidence>
<feature type="transmembrane region" description="Helical" evidence="7">
    <location>
        <begin position="277"/>
        <end position="297"/>
    </location>
</feature>
<evidence type="ECO:0000256" key="7">
    <source>
        <dbReference type="RuleBase" id="RU363032"/>
    </source>
</evidence>
<evidence type="ECO:0000313" key="14">
    <source>
        <dbReference type="EMBL" id="RGT11417.1"/>
    </source>
</evidence>
<keyword evidence="26" id="KW-1185">Reference proteome</keyword>
<sequence length="308" mass="34116">MKINIFNKQKKFEEEVLSGEYAVGDMEYSSYYKDSFKRLKKNKMSMFCLFVILLLILIAIFAPLLAPYDPTVQDYASILQGPSKQHLLGTDEYGRDILSRIIYGTRISLSVGILAQVIATIIGVTMGSLAAYYGGWVDTLISRIMEIFAAFPDLIFAMAIMYVLGAGMKNIFVALGLLTWVRTARMIRGSILQLKEKEYVEAAKASGASPFYIITRHLIPNCISTIIVLVTLGIPNAIMYEASLSFLGLGIQPPTPSWGSMISFAQSYISYLPGYSIFPGLAIMITVIAFNIFGDGLRDALDPKMKNQ</sequence>
<dbReference type="InterPro" id="IPR035906">
    <property type="entry name" value="MetI-like_sf"/>
</dbReference>
<dbReference type="Proteomes" id="UP000260841">
    <property type="component" value="Unassembled WGS sequence"/>
</dbReference>
<dbReference type="EMBL" id="QSHK01000001">
    <property type="protein sequence ID" value="RHC10589.1"/>
    <property type="molecule type" value="Genomic_DNA"/>
</dbReference>
<evidence type="ECO:0000256" key="5">
    <source>
        <dbReference type="ARBA" id="ARBA00022989"/>
    </source>
</evidence>
<keyword evidence="6 7" id="KW-0472">Membrane</keyword>
<dbReference type="EMBL" id="QRNS01000017">
    <property type="protein sequence ID" value="RHK62087.1"/>
    <property type="molecule type" value="Genomic_DNA"/>
</dbReference>
<evidence type="ECO:0000313" key="29">
    <source>
        <dbReference type="Proteomes" id="UP000283325"/>
    </source>
</evidence>
<dbReference type="PANTHER" id="PTHR43386:SF1">
    <property type="entry name" value="D,D-DIPEPTIDE TRANSPORT SYSTEM PERMEASE PROTEIN DDPC-RELATED"/>
    <property type="match status" value="1"/>
</dbReference>
<evidence type="ECO:0000313" key="26">
    <source>
        <dbReference type="Proteomes" id="UP000261055"/>
    </source>
</evidence>
<dbReference type="RefSeq" id="WP_005330297.1">
    <property type="nucleotide sequence ID" value="NZ_AP031430.1"/>
</dbReference>
<comment type="subcellular location">
    <subcellularLocation>
        <location evidence="1 7">Cell membrane</location>
        <topology evidence="1 7">Multi-pass membrane protein</topology>
    </subcellularLocation>
</comment>
<dbReference type="Proteomes" id="UP000284883">
    <property type="component" value="Unassembled WGS sequence"/>
</dbReference>
<evidence type="ECO:0000313" key="30">
    <source>
        <dbReference type="Proteomes" id="UP000283630"/>
    </source>
</evidence>
<evidence type="ECO:0000313" key="21">
    <source>
        <dbReference type="EMBL" id="RHK62087.1"/>
    </source>
</evidence>
<evidence type="ECO:0000256" key="1">
    <source>
        <dbReference type="ARBA" id="ARBA00004651"/>
    </source>
</evidence>
<dbReference type="AlphaFoldDB" id="A0A3E4MKA2"/>
<dbReference type="Gene3D" id="1.10.3720.10">
    <property type="entry name" value="MetI-like"/>
    <property type="match status" value="1"/>
</dbReference>
<dbReference type="InterPro" id="IPR000515">
    <property type="entry name" value="MetI-like"/>
</dbReference>
<dbReference type="EMBL" id="QSFS01000006">
    <property type="protein sequence ID" value="RHA70783.1"/>
    <property type="molecule type" value="Genomic_DNA"/>
</dbReference>
<evidence type="ECO:0000313" key="24">
    <source>
        <dbReference type="Proteomes" id="UP000260664"/>
    </source>
</evidence>
<dbReference type="Proteomes" id="UP000284152">
    <property type="component" value="Unassembled WGS sequence"/>
</dbReference>
<proteinExistence type="inferred from homology"/>
<dbReference type="InterPro" id="IPR050366">
    <property type="entry name" value="BP-dependent_transpt_permease"/>
</dbReference>
<dbReference type="CDD" id="cd06261">
    <property type="entry name" value="TM_PBP2"/>
    <property type="match status" value="1"/>
</dbReference>
<evidence type="ECO:0000313" key="22">
    <source>
        <dbReference type="EMBL" id="RHL89884.1"/>
    </source>
</evidence>
<dbReference type="Proteomes" id="UP000284742">
    <property type="component" value="Unassembled WGS sequence"/>
</dbReference>
<dbReference type="PANTHER" id="PTHR43386">
    <property type="entry name" value="OLIGOPEPTIDE TRANSPORT SYSTEM PERMEASE PROTEIN APPC"/>
    <property type="match status" value="1"/>
</dbReference>
<dbReference type="SUPFAM" id="SSF161098">
    <property type="entry name" value="MetI-like"/>
    <property type="match status" value="1"/>
</dbReference>
<dbReference type="Proteomes" id="UP000285642">
    <property type="component" value="Unassembled WGS sequence"/>
</dbReference>
<dbReference type="EMBL" id="QSVB01000003">
    <property type="protein sequence ID" value="RGN92588.1"/>
    <property type="molecule type" value="Genomic_DNA"/>
</dbReference>
<evidence type="ECO:0000313" key="20">
    <source>
        <dbReference type="EMBL" id="RHF80914.1"/>
    </source>
</evidence>
<dbReference type="Proteomes" id="UP000285666">
    <property type="component" value="Unassembled WGS sequence"/>
</dbReference>
<gene>
    <name evidence="21" type="ORF">DW054_11160</name>
    <name evidence="20" type="ORF">DW658_01290</name>
    <name evidence="19" type="ORF">DW860_00695</name>
    <name evidence="18" type="ORF">DW885_02990</name>
    <name evidence="17" type="ORF">DW924_07215</name>
    <name evidence="16" type="ORF">DW957_03350</name>
    <name evidence="15" type="ORF">DWV67_07095</name>
    <name evidence="14" type="ORF">DWX53_03170</name>
    <name evidence="13" type="ORF">DWY33_02840</name>
    <name evidence="23" type="ORF">DWZ24_04840</name>
    <name evidence="22" type="ORF">DWZ98_03515</name>
    <name evidence="12" type="ORF">DXB12_01575</name>
    <name evidence="11" type="ORF">DXB36_04205</name>
    <name evidence="10" type="ORF">DXD10_02710</name>
    <name evidence="9" type="ORF">DXD84_01600</name>
</gene>
<dbReference type="EMBL" id="QSOI01000002">
    <property type="protein sequence ID" value="RGI86134.1"/>
    <property type="molecule type" value="Genomic_DNA"/>
</dbReference>
<keyword evidence="2 7" id="KW-0813">Transport</keyword>
<dbReference type="Proteomes" id="UP000260664">
    <property type="component" value="Unassembled WGS sequence"/>
</dbReference>
<comment type="similarity">
    <text evidence="7">Belongs to the binding-protein-dependent transport system permease family.</text>
</comment>
<evidence type="ECO:0000313" key="13">
    <source>
        <dbReference type="EMBL" id="RGR60693.1"/>
    </source>
</evidence>
<dbReference type="EMBL" id="QRUK01000003">
    <property type="protein sequence ID" value="RGR60693.1"/>
    <property type="molecule type" value="Genomic_DNA"/>
</dbReference>
<dbReference type="EMBL" id="QRPD01000002">
    <property type="protein sequence ID" value="RHL89884.1"/>
    <property type="molecule type" value="Genomic_DNA"/>
</dbReference>
<feature type="domain" description="ABC transmembrane type-1" evidence="8">
    <location>
        <begin position="105"/>
        <end position="294"/>
    </location>
</feature>
<evidence type="ECO:0000313" key="34">
    <source>
        <dbReference type="Proteomes" id="UP000284883"/>
    </source>
</evidence>
<keyword evidence="5 7" id="KW-1133">Transmembrane helix</keyword>